<dbReference type="PROSITE" id="PS51186">
    <property type="entry name" value="GNAT"/>
    <property type="match status" value="1"/>
</dbReference>
<feature type="domain" description="N-acetyltransferase" evidence="1">
    <location>
        <begin position="1"/>
        <end position="102"/>
    </location>
</feature>
<sequence length="102" mass="10950">MLLDGNQVVGWCDISPHERPVHSHCGTLGMGLLPSHRGMGLGGWLLENALAQAERRGYRRIELTVRADNPAPSACMNATASKPRAVSAMPSASTTVFMTCYP</sequence>
<dbReference type="CDD" id="cd04301">
    <property type="entry name" value="NAT_SF"/>
    <property type="match status" value="1"/>
</dbReference>
<dbReference type="Pfam" id="PF00583">
    <property type="entry name" value="Acetyltransf_1"/>
    <property type="match status" value="1"/>
</dbReference>
<evidence type="ECO:0000313" key="3">
    <source>
        <dbReference type="Proteomes" id="UP000275777"/>
    </source>
</evidence>
<name>A0A3S4IF21_CHRVL</name>
<dbReference type="InterPro" id="IPR000182">
    <property type="entry name" value="GNAT_dom"/>
</dbReference>
<reference evidence="2 3" key="1">
    <citation type="submission" date="2018-12" db="EMBL/GenBank/DDBJ databases">
        <authorList>
            <consortium name="Pathogen Informatics"/>
        </authorList>
    </citation>
    <scope>NUCLEOTIDE SEQUENCE [LARGE SCALE GENOMIC DNA]</scope>
    <source>
        <strain evidence="2 3">NCTC9695</strain>
    </source>
</reference>
<dbReference type="Gene3D" id="3.40.630.30">
    <property type="match status" value="1"/>
</dbReference>
<dbReference type="EMBL" id="LR134182">
    <property type="protein sequence ID" value="VEB42074.1"/>
    <property type="molecule type" value="Genomic_DNA"/>
</dbReference>
<evidence type="ECO:0000259" key="1">
    <source>
        <dbReference type="PROSITE" id="PS51186"/>
    </source>
</evidence>
<dbReference type="InterPro" id="IPR016181">
    <property type="entry name" value="Acyl_CoA_acyltransferase"/>
</dbReference>
<dbReference type="SUPFAM" id="SSF55729">
    <property type="entry name" value="Acyl-CoA N-acyltransferases (Nat)"/>
    <property type="match status" value="1"/>
</dbReference>
<gene>
    <name evidence="2" type="ORF">NCTC9695_02516</name>
</gene>
<proteinExistence type="predicted"/>
<keyword evidence="2" id="KW-0808">Transferase</keyword>
<dbReference type="Proteomes" id="UP000275777">
    <property type="component" value="Chromosome"/>
</dbReference>
<accession>A0A3S4IF21</accession>
<dbReference type="AlphaFoldDB" id="A0A3S4IF21"/>
<protein>
    <submittedName>
        <fullName evidence="2">Acetyltransferase (GNAT) family</fullName>
    </submittedName>
</protein>
<dbReference type="GO" id="GO:0016747">
    <property type="term" value="F:acyltransferase activity, transferring groups other than amino-acyl groups"/>
    <property type="evidence" value="ECO:0007669"/>
    <property type="project" value="InterPro"/>
</dbReference>
<organism evidence="2 3">
    <name type="scientific">Chromobacterium violaceum</name>
    <dbReference type="NCBI Taxonomy" id="536"/>
    <lineage>
        <taxon>Bacteria</taxon>
        <taxon>Pseudomonadati</taxon>
        <taxon>Pseudomonadota</taxon>
        <taxon>Betaproteobacteria</taxon>
        <taxon>Neisseriales</taxon>
        <taxon>Chromobacteriaceae</taxon>
        <taxon>Chromobacterium</taxon>
    </lineage>
</organism>
<evidence type="ECO:0000313" key="2">
    <source>
        <dbReference type="EMBL" id="VEB42074.1"/>
    </source>
</evidence>